<sequence length="51" mass="5920">MNLRHKDHCPLLYQTELHVLSINFSGKVGIEPTFYLGAYPRRVEYTSLLPT</sequence>
<gene>
    <name evidence="1" type="ORF">184DA_220</name>
</gene>
<evidence type="ECO:0000313" key="1">
    <source>
        <dbReference type="EMBL" id="WVX90825.1"/>
    </source>
</evidence>
<name>A0AAU6MXP6_9CAUD</name>
<organism evidence="1">
    <name type="scientific">Staphylococcus phage 184DA</name>
    <dbReference type="NCBI Taxonomy" id="3110532"/>
    <lineage>
        <taxon>Viruses</taxon>
        <taxon>Duplodnaviria</taxon>
        <taxon>Heunggongvirae</taxon>
        <taxon>Uroviricota</taxon>
        <taxon>Caudoviricetes</taxon>
    </lineage>
</organism>
<protein>
    <submittedName>
        <fullName evidence="1">Uncharacterized protein</fullName>
    </submittedName>
</protein>
<reference evidence="1" key="1">
    <citation type="submission" date="2023-11" db="EMBL/GenBank/DDBJ databases">
        <title>Characterization of a newly isolated phage infecting non-aureus staphylococci isolated from bovine mastitis.</title>
        <authorList>
            <person name="Wanecka A."/>
            <person name="Marynowska M."/>
            <person name="Wesolowski W."/>
            <person name="Bloch S."/>
            <person name="Nejman-Falenczyk B."/>
            <person name="Neumann J."/>
            <person name="Krol J."/>
            <person name="Florek M."/>
            <person name="Ulanicki K."/>
            <person name="Napierala A."/>
            <person name="Twardon J."/>
            <person name="Wolska B."/>
            <person name="Porebska J."/>
            <person name="Ziubrzycka A."/>
            <person name="Czeretowicz I."/>
            <person name="Benisz M."/>
        </authorList>
    </citation>
    <scope>NUCLEOTIDE SEQUENCE</scope>
</reference>
<accession>A0AAU6MXP6</accession>
<proteinExistence type="predicted"/>
<dbReference type="EMBL" id="OR885926">
    <property type="protein sequence ID" value="WVX90825.1"/>
    <property type="molecule type" value="Genomic_DNA"/>
</dbReference>